<organism evidence="2 3">
    <name type="scientific">Acetobacteroides hydrogenigenes</name>
    <dbReference type="NCBI Taxonomy" id="979970"/>
    <lineage>
        <taxon>Bacteria</taxon>
        <taxon>Pseudomonadati</taxon>
        <taxon>Bacteroidota</taxon>
        <taxon>Bacteroidia</taxon>
        <taxon>Bacteroidales</taxon>
        <taxon>Rikenellaceae</taxon>
        <taxon>Acetobacteroides</taxon>
    </lineage>
</organism>
<dbReference type="PROSITE" id="PS51257">
    <property type="entry name" value="PROKAR_LIPOPROTEIN"/>
    <property type="match status" value="1"/>
</dbReference>
<dbReference type="OrthoDB" id="1043158at2"/>
<proteinExistence type="predicted"/>
<dbReference type="AlphaFoldDB" id="A0A4R2ET47"/>
<evidence type="ECO:0008006" key="4">
    <source>
        <dbReference type="Google" id="ProtNLM"/>
    </source>
</evidence>
<reference evidence="2 3" key="1">
    <citation type="submission" date="2019-03" db="EMBL/GenBank/DDBJ databases">
        <title>Genomic Encyclopedia of Archaeal and Bacterial Type Strains, Phase II (KMG-II): from individual species to whole genera.</title>
        <authorList>
            <person name="Goeker M."/>
        </authorList>
    </citation>
    <scope>NUCLEOTIDE SEQUENCE [LARGE SCALE GENOMIC DNA]</scope>
    <source>
        <strain evidence="2 3">RL-C</strain>
    </source>
</reference>
<feature type="signal peptide" evidence="1">
    <location>
        <begin position="1"/>
        <end position="20"/>
    </location>
</feature>
<accession>A0A4R2ET47</accession>
<evidence type="ECO:0000313" key="3">
    <source>
        <dbReference type="Proteomes" id="UP000294830"/>
    </source>
</evidence>
<evidence type="ECO:0000256" key="1">
    <source>
        <dbReference type="SAM" id="SignalP"/>
    </source>
</evidence>
<keyword evidence="3" id="KW-1185">Reference proteome</keyword>
<feature type="chain" id="PRO_5020832005" description="Lipocalin-like protein" evidence="1">
    <location>
        <begin position="21"/>
        <end position="131"/>
    </location>
</feature>
<keyword evidence="1" id="KW-0732">Signal</keyword>
<dbReference type="EMBL" id="SLWB01000003">
    <property type="protein sequence ID" value="TCN70622.1"/>
    <property type="molecule type" value="Genomic_DNA"/>
</dbReference>
<protein>
    <recommendedName>
        <fullName evidence="4">Lipocalin-like protein</fullName>
    </recommendedName>
</protein>
<comment type="caution">
    <text evidence="2">The sequence shown here is derived from an EMBL/GenBank/DDBJ whole genome shotgun (WGS) entry which is preliminary data.</text>
</comment>
<gene>
    <name evidence="2" type="ORF">CLV25_103142</name>
</gene>
<dbReference type="Proteomes" id="UP000294830">
    <property type="component" value="Unassembled WGS sequence"/>
</dbReference>
<evidence type="ECO:0000313" key="2">
    <source>
        <dbReference type="EMBL" id="TCN70622.1"/>
    </source>
</evidence>
<name>A0A4R2ET47_9BACT</name>
<dbReference type="RefSeq" id="WP_131838482.1">
    <property type="nucleotide sequence ID" value="NZ_SLWB01000003.1"/>
</dbReference>
<sequence length="131" mass="15295">MKSTLRILFLILSVSLLGCSKENFTPNIVGDWNIQRFTQTEKNGDELQRCPDYWDAGHLTIRSDRTATLNMMNTVYQYTYTQKDEIITFNEEGTGLILPYTIRYSSNNELIIDHFHKDGNYQVSRTFILTK</sequence>